<proteinExistence type="predicted"/>
<name>A0ABS1DLA2_9PROT</name>
<dbReference type="Gene3D" id="1.10.3990.20">
    <property type="entry name" value="protein bp1543"/>
    <property type="match status" value="1"/>
</dbReference>
<evidence type="ECO:0000313" key="3">
    <source>
        <dbReference type="EMBL" id="MBK1670781.1"/>
    </source>
</evidence>
<reference evidence="3 4" key="1">
    <citation type="journal article" date="2020" name="Microorganisms">
        <title>Osmotic Adaptation and Compatible Solute Biosynthesis of Phototrophic Bacteria as Revealed from Genome Analyses.</title>
        <authorList>
            <person name="Imhoff J.F."/>
            <person name="Rahn T."/>
            <person name="Kunzel S."/>
            <person name="Keller A."/>
            <person name="Neulinger S.C."/>
        </authorList>
    </citation>
    <scope>NUCLEOTIDE SEQUENCE [LARGE SCALE GENOMIC DNA]</scope>
    <source>
        <strain evidence="3 4">DSM 9895</strain>
    </source>
</reference>
<organism evidence="3 4">
    <name type="scientific">Rhodovibrio sodomensis</name>
    <dbReference type="NCBI Taxonomy" id="1088"/>
    <lineage>
        <taxon>Bacteria</taxon>
        <taxon>Pseudomonadati</taxon>
        <taxon>Pseudomonadota</taxon>
        <taxon>Alphaproteobacteria</taxon>
        <taxon>Rhodospirillales</taxon>
        <taxon>Rhodovibrionaceae</taxon>
        <taxon>Rhodovibrio</taxon>
    </lineage>
</organism>
<keyword evidence="4" id="KW-1185">Reference proteome</keyword>
<sequence length="106" mass="11249">MRDAAEQTAGETGPETAQETAQKTAGGRPDVTLDPGDQRLEKHSVTLFQHRTSLSLEPPFWAALGRLAAQRGQSLNALIAEIDAARSGNLSSAVRVWVLGEIAAGR</sequence>
<dbReference type="Pfam" id="PF13467">
    <property type="entry name" value="RHH_4"/>
    <property type="match status" value="1"/>
</dbReference>
<protein>
    <recommendedName>
        <fullName evidence="2">Ribbon-helix-helix domain-containing protein</fullName>
    </recommendedName>
</protein>
<feature type="region of interest" description="Disordered" evidence="1">
    <location>
        <begin position="1"/>
        <end position="37"/>
    </location>
</feature>
<gene>
    <name evidence="3" type="ORF">CKO28_22445</name>
</gene>
<dbReference type="InterPro" id="IPR038268">
    <property type="entry name" value="RHH_sf"/>
</dbReference>
<dbReference type="EMBL" id="NRRL01000116">
    <property type="protein sequence ID" value="MBK1670781.1"/>
    <property type="molecule type" value="Genomic_DNA"/>
</dbReference>
<feature type="domain" description="Ribbon-helix-helix" evidence="2">
    <location>
        <begin position="41"/>
        <end position="100"/>
    </location>
</feature>
<dbReference type="Proteomes" id="UP001296873">
    <property type="component" value="Unassembled WGS sequence"/>
</dbReference>
<evidence type="ECO:0000259" key="2">
    <source>
        <dbReference type="Pfam" id="PF13467"/>
    </source>
</evidence>
<comment type="caution">
    <text evidence="3">The sequence shown here is derived from an EMBL/GenBank/DDBJ whole genome shotgun (WGS) entry which is preliminary data.</text>
</comment>
<dbReference type="RefSeq" id="WP_200343228.1">
    <property type="nucleotide sequence ID" value="NZ_NRRL01000116.1"/>
</dbReference>
<dbReference type="InterPro" id="IPR027373">
    <property type="entry name" value="RHH_dom"/>
</dbReference>
<evidence type="ECO:0000256" key="1">
    <source>
        <dbReference type="SAM" id="MobiDB-lite"/>
    </source>
</evidence>
<evidence type="ECO:0000313" key="4">
    <source>
        <dbReference type="Proteomes" id="UP001296873"/>
    </source>
</evidence>
<accession>A0ABS1DLA2</accession>